<name>A0ABU6VES5_9FABA</name>
<reference evidence="2 3" key="1">
    <citation type="journal article" date="2023" name="Plants (Basel)">
        <title>Bridging the Gap: Combining Genomics and Transcriptomics Approaches to Understand Stylosanthes scabra, an Orphan Legume from the Brazilian Caatinga.</title>
        <authorList>
            <person name="Ferreira-Neto J.R.C."/>
            <person name="da Silva M.D."/>
            <person name="Binneck E."/>
            <person name="de Melo N.F."/>
            <person name="da Silva R.H."/>
            <person name="de Melo A.L.T.M."/>
            <person name="Pandolfi V."/>
            <person name="Bustamante F.O."/>
            <person name="Brasileiro-Vidal A.C."/>
            <person name="Benko-Iseppon A.M."/>
        </authorList>
    </citation>
    <scope>NUCLEOTIDE SEQUENCE [LARGE SCALE GENOMIC DNA]</scope>
    <source>
        <tissue evidence="2">Leaves</tissue>
    </source>
</reference>
<gene>
    <name evidence="2" type="ORF">PIB30_042287</name>
</gene>
<protein>
    <submittedName>
        <fullName evidence="2">Uncharacterized protein</fullName>
    </submittedName>
</protein>
<proteinExistence type="predicted"/>
<dbReference type="EMBL" id="JASCZI010151274">
    <property type="protein sequence ID" value="MED6171614.1"/>
    <property type="molecule type" value="Genomic_DNA"/>
</dbReference>
<evidence type="ECO:0000313" key="3">
    <source>
        <dbReference type="Proteomes" id="UP001341840"/>
    </source>
</evidence>
<sequence>MEGCGSLRVYPKTADGEEEEGGGGGDGRGTLLLLPSTLKKKREDDMNSEEEKRDAVALCLLLRYSLSQLLKSQLSLFWSSLSQPVSGSESHAESHNIFTLRQWRVPAVLAIYAASRNHINWDSSRNCSKQGERFEDMGA</sequence>
<feature type="compositionally biased region" description="Basic and acidic residues" evidence="1">
    <location>
        <begin position="41"/>
        <end position="51"/>
    </location>
</feature>
<accession>A0ABU6VES5</accession>
<comment type="caution">
    <text evidence="2">The sequence shown here is derived from an EMBL/GenBank/DDBJ whole genome shotgun (WGS) entry which is preliminary data.</text>
</comment>
<dbReference type="Proteomes" id="UP001341840">
    <property type="component" value="Unassembled WGS sequence"/>
</dbReference>
<organism evidence="2 3">
    <name type="scientific">Stylosanthes scabra</name>
    <dbReference type="NCBI Taxonomy" id="79078"/>
    <lineage>
        <taxon>Eukaryota</taxon>
        <taxon>Viridiplantae</taxon>
        <taxon>Streptophyta</taxon>
        <taxon>Embryophyta</taxon>
        <taxon>Tracheophyta</taxon>
        <taxon>Spermatophyta</taxon>
        <taxon>Magnoliopsida</taxon>
        <taxon>eudicotyledons</taxon>
        <taxon>Gunneridae</taxon>
        <taxon>Pentapetalae</taxon>
        <taxon>rosids</taxon>
        <taxon>fabids</taxon>
        <taxon>Fabales</taxon>
        <taxon>Fabaceae</taxon>
        <taxon>Papilionoideae</taxon>
        <taxon>50 kb inversion clade</taxon>
        <taxon>dalbergioids sensu lato</taxon>
        <taxon>Dalbergieae</taxon>
        <taxon>Pterocarpus clade</taxon>
        <taxon>Stylosanthes</taxon>
    </lineage>
</organism>
<evidence type="ECO:0000313" key="2">
    <source>
        <dbReference type="EMBL" id="MED6171614.1"/>
    </source>
</evidence>
<keyword evidence="3" id="KW-1185">Reference proteome</keyword>
<evidence type="ECO:0000256" key="1">
    <source>
        <dbReference type="SAM" id="MobiDB-lite"/>
    </source>
</evidence>
<feature type="region of interest" description="Disordered" evidence="1">
    <location>
        <begin position="1"/>
        <end position="51"/>
    </location>
</feature>